<dbReference type="Pfam" id="PF00071">
    <property type="entry name" value="Ras"/>
    <property type="match status" value="1"/>
</dbReference>
<evidence type="ECO:0000256" key="1">
    <source>
        <dbReference type="ARBA" id="ARBA00006270"/>
    </source>
</evidence>
<sequence length="90" mass="10157">MIVFDVTDPVSFAHVQRWASEIERYAGATVQRVLVGTKCDAVELRRVTPQEAQEFADREGLVYIETSAKSCHNVEELFTHMAGHLKTAHQ</sequence>
<keyword evidence="3" id="KW-0342">GTP-binding</keyword>
<evidence type="ECO:0000256" key="2">
    <source>
        <dbReference type="ARBA" id="ARBA00022741"/>
    </source>
</evidence>
<dbReference type="GO" id="GO:0003924">
    <property type="term" value="F:GTPase activity"/>
    <property type="evidence" value="ECO:0007669"/>
    <property type="project" value="InterPro"/>
</dbReference>
<dbReference type="SMART" id="SM00174">
    <property type="entry name" value="RHO"/>
    <property type="match status" value="1"/>
</dbReference>
<dbReference type="InterPro" id="IPR001806">
    <property type="entry name" value="Small_GTPase"/>
</dbReference>
<name>A0A6B2LTY9_9EUKA</name>
<dbReference type="PROSITE" id="PS51419">
    <property type="entry name" value="RAB"/>
    <property type="match status" value="1"/>
</dbReference>
<dbReference type="PRINTS" id="PR00449">
    <property type="entry name" value="RASTRNSFRMNG"/>
</dbReference>
<dbReference type="FunFam" id="3.40.50.300:FF:001447">
    <property type="entry name" value="Ras-related protein Rab-1B"/>
    <property type="match status" value="1"/>
</dbReference>
<dbReference type="InterPro" id="IPR027417">
    <property type="entry name" value="P-loop_NTPase"/>
</dbReference>
<organism evidence="4">
    <name type="scientific">Arcella intermedia</name>
    <dbReference type="NCBI Taxonomy" id="1963864"/>
    <lineage>
        <taxon>Eukaryota</taxon>
        <taxon>Amoebozoa</taxon>
        <taxon>Tubulinea</taxon>
        <taxon>Elardia</taxon>
        <taxon>Arcellinida</taxon>
        <taxon>Sphaerothecina</taxon>
        <taxon>Arcellidae</taxon>
        <taxon>Arcella</taxon>
    </lineage>
</organism>
<proteinExistence type="inferred from homology"/>
<dbReference type="CDD" id="cd00154">
    <property type="entry name" value="Rab"/>
    <property type="match status" value="1"/>
</dbReference>
<evidence type="ECO:0000313" key="4">
    <source>
        <dbReference type="EMBL" id="NDV40417.1"/>
    </source>
</evidence>
<dbReference type="AlphaFoldDB" id="A0A6B2LTY9"/>
<evidence type="ECO:0000256" key="3">
    <source>
        <dbReference type="ARBA" id="ARBA00023134"/>
    </source>
</evidence>
<dbReference type="SMART" id="SM00175">
    <property type="entry name" value="RAB"/>
    <property type="match status" value="1"/>
</dbReference>
<dbReference type="SMART" id="SM00173">
    <property type="entry name" value="RAS"/>
    <property type="match status" value="1"/>
</dbReference>
<dbReference type="SUPFAM" id="SSF52540">
    <property type="entry name" value="P-loop containing nucleoside triphosphate hydrolases"/>
    <property type="match status" value="1"/>
</dbReference>
<accession>A0A6B2LTY9</accession>
<dbReference type="PROSITE" id="PS51421">
    <property type="entry name" value="RAS"/>
    <property type="match status" value="1"/>
</dbReference>
<comment type="similarity">
    <text evidence="1">Belongs to the small GTPase superfamily. Rab family.</text>
</comment>
<dbReference type="GO" id="GO:0005525">
    <property type="term" value="F:GTP binding"/>
    <property type="evidence" value="ECO:0007669"/>
    <property type="project" value="UniProtKB-KW"/>
</dbReference>
<dbReference type="PANTHER" id="PTHR47978">
    <property type="match status" value="1"/>
</dbReference>
<dbReference type="Gene3D" id="3.40.50.300">
    <property type="entry name" value="P-loop containing nucleotide triphosphate hydrolases"/>
    <property type="match status" value="1"/>
</dbReference>
<keyword evidence="2" id="KW-0547">Nucleotide-binding</keyword>
<protein>
    <submittedName>
        <fullName evidence="4">Uncharacterized protein</fullName>
    </submittedName>
</protein>
<reference evidence="4" key="1">
    <citation type="journal article" date="2020" name="J. Eukaryot. Microbiol.">
        <title>De novo Sequencing, Assembly and Annotation of the Transcriptome for the Free-Living Testate Amoeba Arcella intermedia.</title>
        <authorList>
            <person name="Ribeiro G.M."/>
            <person name="Porfirio-Sousa A.L."/>
            <person name="Maurer-Alcala X.X."/>
            <person name="Katz L.A."/>
            <person name="Lahr D.J.G."/>
        </authorList>
    </citation>
    <scope>NUCLEOTIDE SEQUENCE</scope>
</reference>
<dbReference type="EMBL" id="GIBP01011448">
    <property type="protein sequence ID" value="NDV40417.1"/>
    <property type="molecule type" value="Transcribed_RNA"/>
</dbReference>